<dbReference type="PROSITE" id="PS51194">
    <property type="entry name" value="HELICASE_CTER"/>
    <property type="match status" value="1"/>
</dbReference>
<feature type="region of interest" description="Disordered" evidence="6">
    <location>
        <begin position="606"/>
        <end position="643"/>
    </location>
</feature>
<evidence type="ECO:0000256" key="6">
    <source>
        <dbReference type="SAM" id="MobiDB-lite"/>
    </source>
</evidence>
<dbReference type="Pfam" id="PF00271">
    <property type="entry name" value="Helicase_C"/>
    <property type="match status" value="1"/>
</dbReference>
<dbReference type="GO" id="GO:0000373">
    <property type="term" value="P:Group II intron splicing"/>
    <property type="evidence" value="ECO:0000318"/>
    <property type="project" value="GO_Central"/>
</dbReference>
<feature type="compositionally biased region" description="Polar residues" evidence="6">
    <location>
        <begin position="458"/>
        <end position="527"/>
    </location>
</feature>
<dbReference type="SMART" id="SM00487">
    <property type="entry name" value="DEXDc"/>
    <property type="match status" value="1"/>
</dbReference>
<dbReference type="OrthoDB" id="4255at2759"/>
<dbReference type="InterPro" id="IPR011545">
    <property type="entry name" value="DEAD/DEAH_box_helicase_dom"/>
</dbReference>
<dbReference type="CDD" id="cd18787">
    <property type="entry name" value="SF2_C_DEAD"/>
    <property type="match status" value="1"/>
</dbReference>
<evidence type="ECO:0000259" key="8">
    <source>
        <dbReference type="PROSITE" id="PS51194"/>
    </source>
</evidence>
<dbReference type="PANTHER" id="PTHR47959:SF23">
    <property type="entry name" value="HELICASE ATP-BINDING DOMAIN-CONTAINING PROTEIN"/>
    <property type="match status" value="1"/>
</dbReference>
<protein>
    <submittedName>
        <fullName evidence="9">DEAD-box ATP-dependent RNA helicase 53</fullName>
    </submittedName>
</protein>
<feature type="compositionally biased region" description="Basic and acidic residues" evidence="6">
    <location>
        <begin position="442"/>
        <end position="457"/>
    </location>
</feature>
<dbReference type="CDD" id="cd00268">
    <property type="entry name" value="DEADc"/>
    <property type="match status" value="1"/>
</dbReference>
<dbReference type="InterPro" id="IPR001650">
    <property type="entry name" value="Helicase_C-like"/>
</dbReference>
<accession>A0A0K9Q4N1</accession>
<gene>
    <name evidence="9" type="ORF">ZOSMA_105G00640</name>
</gene>
<dbReference type="InterPro" id="IPR014001">
    <property type="entry name" value="Helicase_ATP-bd"/>
</dbReference>
<evidence type="ECO:0000313" key="9">
    <source>
        <dbReference type="EMBL" id="KMZ76233.1"/>
    </source>
</evidence>
<comment type="similarity">
    <text evidence="1">Belongs to the DEAD box helicase family. DDX21/DDX50 subfamily.</text>
</comment>
<feature type="region of interest" description="Disordered" evidence="6">
    <location>
        <begin position="424"/>
        <end position="564"/>
    </location>
</feature>
<dbReference type="Pfam" id="PF00270">
    <property type="entry name" value="DEAD"/>
    <property type="match status" value="1"/>
</dbReference>
<dbReference type="Proteomes" id="UP000036987">
    <property type="component" value="Unassembled WGS sequence"/>
</dbReference>
<dbReference type="SUPFAM" id="SSF52540">
    <property type="entry name" value="P-loop containing nucleoside triphosphate hydrolases"/>
    <property type="match status" value="1"/>
</dbReference>
<organism evidence="9 10">
    <name type="scientific">Zostera marina</name>
    <name type="common">Eelgrass</name>
    <dbReference type="NCBI Taxonomy" id="29655"/>
    <lineage>
        <taxon>Eukaryota</taxon>
        <taxon>Viridiplantae</taxon>
        <taxon>Streptophyta</taxon>
        <taxon>Embryophyta</taxon>
        <taxon>Tracheophyta</taxon>
        <taxon>Spermatophyta</taxon>
        <taxon>Magnoliopsida</taxon>
        <taxon>Liliopsida</taxon>
        <taxon>Zosteraceae</taxon>
        <taxon>Zostera</taxon>
    </lineage>
</organism>
<evidence type="ECO:0000256" key="1">
    <source>
        <dbReference type="ARBA" id="ARBA00006517"/>
    </source>
</evidence>
<keyword evidence="3" id="KW-0378">Hydrolase</keyword>
<evidence type="ECO:0000256" key="2">
    <source>
        <dbReference type="ARBA" id="ARBA00022741"/>
    </source>
</evidence>
<dbReference type="STRING" id="29655.A0A0K9Q4N1"/>
<dbReference type="GO" id="GO:0005737">
    <property type="term" value="C:cytoplasm"/>
    <property type="evidence" value="ECO:0000318"/>
    <property type="project" value="GO_Central"/>
</dbReference>
<dbReference type="PANTHER" id="PTHR47959">
    <property type="entry name" value="ATP-DEPENDENT RNA HELICASE RHLE-RELATED"/>
    <property type="match status" value="1"/>
</dbReference>
<sequence>MAANLLFLTSSTSIGFCPRHSIHVTTPLHCRAPTRRLTISAVSSSATPDLLDISKLGISDHIVSSLSFRGITELFPIQRAVFEPAMEGRDMIGRAITGSGKTLAFGIPILDKIIQNQSQHRKKRVPSALVLAPTRELARQVQREFEESAPNLSSTCLYGGVPINTQIRSLRVGIDIAVGTPGRIIDLVERGALNLSEVKFVVLDEADQMLAVGFEEDVERILDYLPSKKQSMLFSATMPSWVKDLSKKYLKNPLVIDLVGNSDKKLAESISLFSIASNASGKQNLLPVLISQYGKEGKTIIFTKTRKDAENLSQIMERVIGSKALHGNMHQTQRDRTIAAFSKGRFNVLVATDVAARGLDIPDVDLVIHFEMPNTSEIFVHRSGRTGRAGKKGTTVLMFTEGQRRDVRLIERDLRFKFEELPRNDSRNQNDFVGRRGSSHSYNDESAGRRNQSDRRGSSYSNNDNSAGRWNQDSRRGSSYSHNDNSAGRWNQDSRRGSSYSHNDNSASRWSQGDQSGSPKQTNSRTLRFSKERSTAGNQQFRKNNKTSFSDSDQSHYSQPWEGNASEYMKDYSINGKRSKTFAMNNTRNSQRPRFPRYKEDMLGSERTDAIYTSQSNFSNDERSSSSSKPNSFDQILDMFQDS</sequence>
<evidence type="ECO:0000256" key="3">
    <source>
        <dbReference type="ARBA" id="ARBA00022801"/>
    </source>
</evidence>
<dbReference type="AlphaFoldDB" id="A0A0K9Q4N1"/>
<name>A0A0K9Q4N1_ZOSMR</name>
<evidence type="ECO:0000256" key="4">
    <source>
        <dbReference type="ARBA" id="ARBA00022806"/>
    </source>
</evidence>
<dbReference type="PROSITE" id="PS51192">
    <property type="entry name" value="HELICASE_ATP_BIND_1"/>
    <property type="match status" value="1"/>
</dbReference>
<feature type="compositionally biased region" description="Low complexity" evidence="6">
    <location>
        <begin position="614"/>
        <end position="632"/>
    </location>
</feature>
<dbReference type="GO" id="GO:0016787">
    <property type="term" value="F:hydrolase activity"/>
    <property type="evidence" value="ECO:0007669"/>
    <property type="project" value="UniProtKB-KW"/>
</dbReference>
<dbReference type="GO" id="GO:0004386">
    <property type="term" value="F:helicase activity"/>
    <property type="evidence" value="ECO:0007669"/>
    <property type="project" value="UniProtKB-KW"/>
</dbReference>
<feature type="compositionally biased region" description="Polar residues" evidence="6">
    <location>
        <begin position="535"/>
        <end position="558"/>
    </location>
</feature>
<dbReference type="InterPro" id="IPR027417">
    <property type="entry name" value="P-loop_NTPase"/>
</dbReference>
<proteinExistence type="inferred from homology"/>
<comment type="caution">
    <text evidence="9">The sequence shown here is derived from an EMBL/GenBank/DDBJ whole genome shotgun (WGS) entry which is preliminary data.</text>
</comment>
<feature type="domain" description="Helicase C-terminal" evidence="8">
    <location>
        <begin position="285"/>
        <end position="429"/>
    </location>
</feature>
<dbReference type="InterPro" id="IPR050079">
    <property type="entry name" value="DEAD_box_RNA_helicase"/>
</dbReference>
<keyword evidence="4 9" id="KW-0347">Helicase</keyword>
<evidence type="ECO:0000256" key="5">
    <source>
        <dbReference type="ARBA" id="ARBA00022840"/>
    </source>
</evidence>
<keyword evidence="2" id="KW-0547">Nucleotide-binding</keyword>
<dbReference type="EMBL" id="LFYR01000069">
    <property type="protein sequence ID" value="KMZ76233.1"/>
    <property type="molecule type" value="Genomic_DNA"/>
</dbReference>
<reference evidence="10" key="1">
    <citation type="journal article" date="2016" name="Nature">
        <title>The genome of the seagrass Zostera marina reveals angiosperm adaptation to the sea.</title>
        <authorList>
            <person name="Olsen J.L."/>
            <person name="Rouze P."/>
            <person name="Verhelst B."/>
            <person name="Lin Y.-C."/>
            <person name="Bayer T."/>
            <person name="Collen J."/>
            <person name="Dattolo E."/>
            <person name="De Paoli E."/>
            <person name="Dittami S."/>
            <person name="Maumus F."/>
            <person name="Michel G."/>
            <person name="Kersting A."/>
            <person name="Lauritano C."/>
            <person name="Lohaus R."/>
            <person name="Toepel M."/>
            <person name="Tonon T."/>
            <person name="Vanneste K."/>
            <person name="Amirebrahimi M."/>
            <person name="Brakel J."/>
            <person name="Bostroem C."/>
            <person name="Chovatia M."/>
            <person name="Grimwood J."/>
            <person name="Jenkins J.W."/>
            <person name="Jueterbock A."/>
            <person name="Mraz A."/>
            <person name="Stam W.T."/>
            <person name="Tice H."/>
            <person name="Bornberg-Bauer E."/>
            <person name="Green P.J."/>
            <person name="Pearson G.A."/>
            <person name="Procaccini G."/>
            <person name="Duarte C.M."/>
            <person name="Schmutz J."/>
            <person name="Reusch T.B.H."/>
            <person name="Van de Peer Y."/>
        </authorList>
    </citation>
    <scope>NUCLEOTIDE SEQUENCE [LARGE SCALE GENOMIC DNA]</scope>
    <source>
        <strain evidence="10">cv. Finnish</strain>
    </source>
</reference>
<evidence type="ECO:0000259" key="7">
    <source>
        <dbReference type="PROSITE" id="PS51192"/>
    </source>
</evidence>
<keyword evidence="5" id="KW-0067">ATP-binding</keyword>
<dbReference type="GO" id="GO:0005524">
    <property type="term" value="F:ATP binding"/>
    <property type="evidence" value="ECO:0007669"/>
    <property type="project" value="UniProtKB-KW"/>
</dbReference>
<dbReference type="Gene3D" id="3.40.50.300">
    <property type="entry name" value="P-loop containing nucleotide triphosphate hydrolases"/>
    <property type="match status" value="2"/>
</dbReference>
<keyword evidence="10" id="KW-1185">Reference proteome</keyword>
<evidence type="ECO:0000313" key="10">
    <source>
        <dbReference type="Proteomes" id="UP000036987"/>
    </source>
</evidence>
<feature type="domain" description="Helicase ATP-binding" evidence="7">
    <location>
        <begin position="82"/>
        <end position="256"/>
    </location>
</feature>
<dbReference type="GO" id="GO:0003676">
    <property type="term" value="F:nucleic acid binding"/>
    <property type="evidence" value="ECO:0007669"/>
    <property type="project" value="InterPro"/>
</dbReference>
<dbReference type="SMART" id="SM00490">
    <property type="entry name" value="HELICc"/>
    <property type="match status" value="1"/>
</dbReference>
<dbReference type="InterPro" id="IPR044742">
    <property type="entry name" value="DEAD/DEAH_RhlB"/>
</dbReference>